<protein>
    <submittedName>
        <fullName evidence="3 4">DnaJ homolog subfamily C member 28</fullName>
    </submittedName>
</protein>
<dbReference type="Gene3D" id="1.10.287.110">
    <property type="entry name" value="DnaJ domain"/>
    <property type="match status" value="1"/>
</dbReference>
<evidence type="ECO:0000313" key="2">
    <source>
        <dbReference type="Proteomes" id="UP000694888"/>
    </source>
</evidence>
<dbReference type="InterPro" id="IPR018961">
    <property type="entry name" value="DnaJ_homolog_subfam-C_membr-28"/>
</dbReference>
<dbReference type="SUPFAM" id="SSF46565">
    <property type="entry name" value="Chaperone J-domain"/>
    <property type="match status" value="1"/>
</dbReference>
<dbReference type="Proteomes" id="UP000694888">
    <property type="component" value="Unplaced"/>
</dbReference>
<dbReference type="Pfam" id="PF09350">
    <property type="entry name" value="DJC28_CD"/>
    <property type="match status" value="1"/>
</dbReference>
<proteinExistence type="predicted"/>
<dbReference type="PANTHER" id="PTHR39158">
    <property type="entry name" value="OS08G0560600 PROTEIN"/>
    <property type="match status" value="1"/>
</dbReference>
<feature type="domain" description="J" evidence="1">
    <location>
        <begin position="56"/>
        <end position="121"/>
    </location>
</feature>
<dbReference type="InterPro" id="IPR036869">
    <property type="entry name" value="J_dom_sf"/>
</dbReference>
<dbReference type="PROSITE" id="PS50076">
    <property type="entry name" value="DNAJ_2"/>
    <property type="match status" value="1"/>
</dbReference>
<organism evidence="2 4">
    <name type="scientific">Aplysia californica</name>
    <name type="common">California sea hare</name>
    <dbReference type="NCBI Taxonomy" id="6500"/>
    <lineage>
        <taxon>Eukaryota</taxon>
        <taxon>Metazoa</taxon>
        <taxon>Spiralia</taxon>
        <taxon>Lophotrochozoa</taxon>
        <taxon>Mollusca</taxon>
        <taxon>Gastropoda</taxon>
        <taxon>Heterobranchia</taxon>
        <taxon>Euthyneura</taxon>
        <taxon>Tectipleura</taxon>
        <taxon>Aplysiida</taxon>
        <taxon>Aplysioidea</taxon>
        <taxon>Aplysiidae</taxon>
        <taxon>Aplysia</taxon>
    </lineage>
</organism>
<keyword evidence="2" id="KW-1185">Reference proteome</keyword>
<dbReference type="CDD" id="cd06257">
    <property type="entry name" value="DnaJ"/>
    <property type="match status" value="1"/>
</dbReference>
<sequence length="390" mass="45738">MKPFRLCLSVPPVPYCAERTYTFVRLCLARAKSGNHCFFRYASHQAEHKHQMPISQCYKLLGVHADCTEEELRIAYLDKVKHYHPDQSTPSADSAKFIQVQQAYKAALDHRRGREILEEQEDNKVDIHDIRHTVPQHRRYLTFDGIGFGSPTDRQRQHKQFRISQATESVYEHRKMQFGSEESAVALKDKAEARKIKISNLIDRVVDDLIRESMQKGEFDNLSGQGKPLDHSDHNPLVDPTTHNLNKIMVNNGFKPEWIMLSKEIRDDISLARKRIALTREKLGPPPYTDQNEMRWNHHTHKFKESLQEINSKINKYNMIVPFMDKQMVHYDYEKILQKVLYNHDQFLPSEDERSAMDISFEGSLSHVSAEDKIKWDHVWSNIKDVFKSR</sequence>
<dbReference type="InterPro" id="IPR001623">
    <property type="entry name" value="DnaJ_domain"/>
</dbReference>
<dbReference type="RefSeq" id="XP_005091789.1">
    <property type="nucleotide sequence ID" value="XM_005091732.3"/>
</dbReference>
<dbReference type="Pfam" id="PF00226">
    <property type="entry name" value="DnaJ"/>
    <property type="match status" value="1"/>
</dbReference>
<dbReference type="PANTHER" id="PTHR39158:SF1">
    <property type="entry name" value="DNAJ HOMOLOG SUBFAMILY C MEMBER 28"/>
    <property type="match status" value="1"/>
</dbReference>
<dbReference type="InterPro" id="IPR052573">
    <property type="entry name" value="DnaJ_C_subfamily_28"/>
</dbReference>
<evidence type="ECO:0000313" key="4">
    <source>
        <dbReference type="RefSeq" id="XP_005091789.1"/>
    </source>
</evidence>
<evidence type="ECO:0000313" key="3">
    <source>
        <dbReference type="RefSeq" id="XP_005091787.1"/>
    </source>
</evidence>
<dbReference type="GeneID" id="101847860"/>
<dbReference type="RefSeq" id="XP_005091787.1">
    <property type="nucleotide sequence ID" value="XM_005091730.3"/>
</dbReference>
<accession>A0ABM0JED1</accession>
<gene>
    <name evidence="3 4" type="primary">LOC101847860</name>
</gene>
<name>A0ABM0JED1_APLCA</name>
<reference evidence="3 4" key="1">
    <citation type="submission" date="2025-05" db="UniProtKB">
        <authorList>
            <consortium name="RefSeq"/>
        </authorList>
    </citation>
    <scope>IDENTIFICATION</scope>
</reference>
<dbReference type="SMART" id="SM00271">
    <property type="entry name" value="DnaJ"/>
    <property type="match status" value="1"/>
</dbReference>
<dbReference type="PRINTS" id="PR00625">
    <property type="entry name" value="JDOMAIN"/>
</dbReference>
<evidence type="ECO:0000259" key="1">
    <source>
        <dbReference type="PROSITE" id="PS50076"/>
    </source>
</evidence>